<dbReference type="InterPro" id="IPR019775">
    <property type="entry name" value="WD40_repeat_CS"/>
</dbReference>
<feature type="repeat" description="WD" evidence="3">
    <location>
        <begin position="124"/>
        <end position="165"/>
    </location>
</feature>
<dbReference type="Pfam" id="PF00400">
    <property type="entry name" value="WD40"/>
    <property type="match status" value="5"/>
</dbReference>
<keyword evidence="2" id="KW-0677">Repeat</keyword>
<protein>
    <recommendedName>
        <fullName evidence="7">Anaphase-promoting complex subunit 4 WD40 domain-containing protein</fullName>
    </recommendedName>
</protein>
<dbReference type="PANTHER" id="PTHR19848">
    <property type="entry name" value="WD40 REPEAT PROTEIN"/>
    <property type="match status" value="1"/>
</dbReference>
<feature type="repeat" description="WD" evidence="3">
    <location>
        <begin position="451"/>
        <end position="472"/>
    </location>
</feature>
<dbReference type="SUPFAM" id="SSF50998">
    <property type="entry name" value="Quinoprotein alcohol dehydrogenase-like"/>
    <property type="match status" value="2"/>
</dbReference>
<dbReference type="Gene3D" id="2.130.10.10">
    <property type="entry name" value="YVTN repeat-like/Quinoprotein amine dehydrogenase"/>
    <property type="match status" value="4"/>
</dbReference>
<dbReference type="PROSITE" id="PS50294">
    <property type="entry name" value="WD_REPEATS_REGION"/>
    <property type="match status" value="4"/>
</dbReference>
<dbReference type="SMART" id="SM00320">
    <property type="entry name" value="WD40"/>
    <property type="match status" value="10"/>
</dbReference>
<proteinExistence type="predicted"/>
<reference evidence="6" key="1">
    <citation type="journal article" date="2019" name="Int. J. Syst. Evol. Microbiol.">
        <title>The Global Catalogue of Microorganisms (GCM) 10K type strain sequencing project: providing services to taxonomists for standard genome sequencing and annotation.</title>
        <authorList>
            <consortium name="The Broad Institute Genomics Platform"/>
            <consortium name="The Broad Institute Genome Sequencing Center for Infectious Disease"/>
            <person name="Wu L."/>
            <person name="Ma J."/>
        </authorList>
    </citation>
    <scope>NUCLEOTIDE SEQUENCE [LARGE SCALE GENOMIC DNA]</scope>
    <source>
        <strain evidence="6">CGMCC 1.15111</strain>
    </source>
</reference>
<evidence type="ECO:0000256" key="2">
    <source>
        <dbReference type="ARBA" id="ARBA00022737"/>
    </source>
</evidence>
<dbReference type="InterPro" id="IPR001680">
    <property type="entry name" value="WD40_rpt"/>
</dbReference>
<keyword evidence="4" id="KW-0732">Signal</keyword>
<feature type="signal peptide" evidence="4">
    <location>
        <begin position="1"/>
        <end position="20"/>
    </location>
</feature>
<feature type="repeat" description="WD" evidence="3">
    <location>
        <begin position="351"/>
        <end position="385"/>
    </location>
</feature>
<dbReference type="InterPro" id="IPR015943">
    <property type="entry name" value="WD40/YVTN_repeat-like_dom_sf"/>
</dbReference>
<accession>A0ABQ3I766</accession>
<dbReference type="PROSITE" id="PS00678">
    <property type="entry name" value="WD_REPEATS_1"/>
    <property type="match status" value="1"/>
</dbReference>
<sequence>MKPFFAAILFVSLSSFMAKAQPKPTEGSYELYLTQIAAAEAFLQLNKISEAKKYLYRTDESLRGLEWHFLNKFLDQSEKQITVEGVKAFADIKVSPNGQYMAVAASDGIIRLYSLPDLSVTLEFKGHESIVSSLDFSPDGQFLASGGRDHKVILWSLKTGQQVFVNTTDFSQGIYQVRFSPGGNLLGVVSWELTGNNPPVMGFAKLLNVATGELIRKIETEPHPAAGLVFTKNGSEMIVSCWGEMAIAYKVDSGEKLWAYDLSDPAEYNAFHSNALSPDGHTLMLGSADHRIHMLNASTGELLRKIESSEGHTKTVKAISYSPNGSWAASAGEDQSILVWNTSDMSRKIRLIGHASTVNALAWSKDNALLYSAASDGTLKVWNIEKPFGHSFEVCDYGPWQLTATPDARWFGAPCSNTLGIYSVESGGQIHDFKDRSGLAASMDAKGQRWATASFDGVVRVWDVEEGKEIRTYEGHTSRVDGVLYLNKANAVASVGDTTLRIRFLVNDRELVIPIGKGAFRVIANPTESQAFVSFSDGRVVVFNTDNWQIDYTLNTEASINEMAISPDGNFLALFGSKGAQLWNLPQKSMKYHFTDHEQTGYGLDFSPDGRYLITGSYDQTFRLWDLTTGQCSLTFHGYQETVYSTRFLGSYKLLVGSSQGQMYYYDFTPSK</sequence>
<keyword evidence="1 3" id="KW-0853">WD repeat</keyword>
<keyword evidence="6" id="KW-1185">Reference proteome</keyword>
<evidence type="ECO:0000313" key="5">
    <source>
        <dbReference type="EMBL" id="GHE63580.1"/>
    </source>
</evidence>
<evidence type="ECO:0000313" key="6">
    <source>
        <dbReference type="Proteomes" id="UP000658258"/>
    </source>
</evidence>
<dbReference type="Proteomes" id="UP000658258">
    <property type="component" value="Unassembled WGS sequence"/>
</dbReference>
<organism evidence="5 6">
    <name type="scientific">Roseivirga thermotolerans</name>
    <dbReference type="NCBI Taxonomy" id="1758176"/>
    <lineage>
        <taxon>Bacteria</taxon>
        <taxon>Pseudomonadati</taxon>
        <taxon>Bacteroidota</taxon>
        <taxon>Cytophagia</taxon>
        <taxon>Cytophagales</taxon>
        <taxon>Roseivirgaceae</taxon>
        <taxon>Roseivirga</taxon>
    </lineage>
</organism>
<gene>
    <name evidence="5" type="ORF">GCM10011340_18680</name>
</gene>
<dbReference type="EMBL" id="BNAG01000002">
    <property type="protein sequence ID" value="GHE63580.1"/>
    <property type="molecule type" value="Genomic_DNA"/>
</dbReference>
<dbReference type="PRINTS" id="PR00320">
    <property type="entry name" value="GPROTEINBRPT"/>
</dbReference>
<dbReference type="RefSeq" id="WP_189629962.1">
    <property type="nucleotide sequence ID" value="NZ_BNAG01000002.1"/>
</dbReference>
<evidence type="ECO:0000256" key="3">
    <source>
        <dbReference type="PROSITE-ProRule" id="PRU00221"/>
    </source>
</evidence>
<dbReference type="PROSITE" id="PS50082">
    <property type="entry name" value="WD_REPEATS_2"/>
    <property type="match status" value="5"/>
</dbReference>
<comment type="caution">
    <text evidence="5">The sequence shown here is derived from an EMBL/GenBank/DDBJ whole genome shotgun (WGS) entry which is preliminary data.</text>
</comment>
<evidence type="ECO:0000256" key="4">
    <source>
        <dbReference type="SAM" id="SignalP"/>
    </source>
</evidence>
<dbReference type="InterPro" id="IPR020472">
    <property type="entry name" value="WD40_PAC1"/>
</dbReference>
<feature type="repeat" description="WD" evidence="3">
    <location>
        <begin position="594"/>
        <end position="635"/>
    </location>
</feature>
<feature type="repeat" description="WD" evidence="3">
    <location>
        <begin position="309"/>
        <end position="350"/>
    </location>
</feature>
<evidence type="ECO:0008006" key="7">
    <source>
        <dbReference type="Google" id="ProtNLM"/>
    </source>
</evidence>
<evidence type="ECO:0000256" key="1">
    <source>
        <dbReference type="ARBA" id="ARBA00022574"/>
    </source>
</evidence>
<dbReference type="CDD" id="cd00200">
    <property type="entry name" value="WD40"/>
    <property type="match status" value="2"/>
</dbReference>
<name>A0ABQ3I766_9BACT</name>
<dbReference type="InterPro" id="IPR011047">
    <property type="entry name" value="Quinoprotein_ADH-like_sf"/>
</dbReference>
<dbReference type="PANTHER" id="PTHR19848:SF8">
    <property type="entry name" value="F-BOX AND WD REPEAT DOMAIN CONTAINING 7"/>
    <property type="match status" value="1"/>
</dbReference>
<feature type="chain" id="PRO_5045511681" description="Anaphase-promoting complex subunit 4 WD40 domain-containing protein" evidence="4">
    <location>
        <begin position="21"/>
        <end position="672"/>
    </location>
</feature>